<evidence type="ECO:0000259" key="8">
    <source>
        <dbReference type="Pfam" id="PF14322"/>
    </source>
</evidence>
<comment type="similarity">
    <text evidence="2">Belongs to the SusD family.</text>
</comment>
<feature type="domain" description="RagB/SusD" evidence="7">
    <location>
        <begin position="354"/>
        <end position="436"/>
    </location>
</feature>
<protein>
    <submittedName>
        <fullName evidence="9">RagB/SusD family nutrient uptake outer membrane protein</fullName>
    </submittedName>
</protein>
<reference evidence="9 10" key="1">
    <citation type="submission" date="2021-04" db="EMBL/GenBank/DDBJ databases">
        <title>Chitinophaga sp. nov., isolated from the rhizosphere soil.</title>
        <authorList>
            <person name="He S."/>
        </authorList>
    </citation>
    <scope>NUCLEOTIDE SEQUENCE [LARGE SCALE GENOMIC DNA]</scope>
    <source>
        <strain evidence="9 10">2R12</strain>
    </source>
</reference>
<dbReference type="Gene3D" id="1.25.40.390">
    <property type="match status" value="1"/>
</dbReference>
<feature type="chain" id="PRO_5046744416" evidence="6">
    <location>
        <begin position="25"/>
        <end position="462"/>
    </location>
</feature>
<keyword evidence="5" id="KW-0998">Cell outer membrane</keyword>
<comment type="subcellular location">
    <subcellularLocation>
        <location evidence="1">Cell outer membrane</location>
    </subcellularLocation>
</comment>
<evidence type="ECO:0000313" key="9">
    <source>
        <dbReference type="EMBL" id="MBS0025715.1"/>
    </source>
</evidence>
<keyword evidence="4" id="KW-0472">Membrane</keyword>
<feature type="signal peptide" evidence="6">
    <location>
        <begin position="1"/>
        <end position="24"/>
    </location>
</feature>
<name>A0ABS5IRY0_9BACT</name>
<gene>
    <name evidence="9" type="ORF">KE626_00190</name>
</gene>
<evidence type="ECO:0000256" key="4">
    <source>
        <dbReference type="ARBA" id="ARBA00023136"/>
    </source>
</evidence>
<keyword evidence="10" id="KW-1185">Reference proteome</keyword>
<evidence type="ECO:0000313" key="10">
    <source>
        <dbReference type="Proteomes" id="UP000676386"/>
    </source>
</evidence>
<organism evidence="9 10">
    <name type="scientific">Chitinophaga hostae</name>
    <dbReference type="NCBI Taxonomy" id="2831022"/>
    <lineage>
        <taxon>Bacteria</taxon>
        <taxon>Pseudomonadati</taxon>
        <taxon>Bacteroidota</taxon>
        <taxon>Chitinophagia</taxon>
        <taxon>Chitinophagales</taxon>
        <taxon>Chitinophagaceae</taxon>
        <taxon>Chitinophaga</taxon>
    </lineage>
</organism>
<feature type="domain" description="SusD-like N-terminal" evidence="8">
    <location>
        <begin position="93"/>
        <end position="237"/>
    </location>
</feature>
<evidence type="ECO:0000259" key="7">
    <source>
        <dbReference type="Pfam" id="PF07980"/>
    </source>
</evidence>
<proteinExistence type="inferred from homology"/>
<evidence type="ECO:0000256" key="3">
    <source>
        <dbReference type="ARBA" id="ARBA00022729"/>
    </source>
</evidence>
<dbReference type="InterPro" id="IPR012944">
    <property type="entry name" value="SusD_RagB_dom"/>
</dbReference>
<evidence type="ECO:0000256" key="5">
    <source>
        <dbReference type="ARBA" id="ARBA00023237"/>
    </source>
</evidence>
<dbReference type="InterPro" id="IPR033985">
    <property type="entry name" value="SusD-like_N"/>
</dbReference>
<dbReference type="Pfam" id="PF14322">
    <property type="entry name" value="SusD-like_3"/>
    <property type="match status" value="1"/>
</dbReference>
<sequence length="462" mass="51204">MQMMKSYKRYITLCLLAVSAVGLPACNKKLEVAPGSYIVPDQVKTESDVRAELLGAYSNLQHYDAYGERAILIPELLSDEGELSFEGTFLTYRQYQDKAQLKTSAIAEGIWQRGFKTINNVNIVLSNLNLVSKDNKTAIEAEAKFVRGLMYFNLCNLFGKPYSAGAVTTNLAIPLILDPIIAQEDLQKGYQPRATVDAVHKQIVADLVFATTNLGETNEKGRANKYAAYAILSRVYMAEGLYDKAAIAANEVIKSDAFALTSTFDKAFNNGLNSSEDIFAIQQTNQSNAGTVNNGLQTFYAGYDFGSRGDIIIDLDKIPAYEPDDVRGSFFYENYGLAVDDGFYTGKWKEQYKVIPVVRLAEMYLTRAESNLRAGTTVGAEPLDDINLVRERSHATALAAVTADIAVAERIRELAFEGDKLWTYKRLKKSVGAFTYTDNKLVLPIPQRETDVNTKLTQNPGY</sequence>
<dbReference type="RefSeq" id="WP_211970724.1">
    <property type="nucleotide sequence ID" value="NZ_CBFHAM010000066.1"/>
</dbReference>
<keyword evidence="3 6" id="KW-0732">Signal</keyword>
<evidence type="ECO:0000256" key="1">
    <source>
        <dbReference type="ARBA" id="ARBA00004442"/>
    </source>
</evidence>
<dbReference type="SUPFAM" id="SSF48452">
    <property type="entry name" value="TPR-like"/>
    <property type="match status" value="1"/>
</dbReference>
<dbReference type="EMBL" id="JAGTXB010000001">
    <property type="protein sequence ID" value="MBS0025715.1"/>
    <property type="molecule type" value="Genomic_DNA"/>
</dbReference>
<comment type="caution">
    <text evidence="9">The sequence shown here is derived from an EMBL/GenBank/DDBJ whole genome shotgun (WGS) entry which is preliminary data.</text>
</comment>
<evidence type="ECO:0000256" key="2">
    <source>
        <dbReference type="ARBA" id="ARBA00006275"/>
    </source>
</evidence>
<dbReference type="Proteomes" id="UP000676386">
    <property type="component" value="Unassembled WGS sequence"/>
</dbReference>
<dbReference type="Pfam" id="PF07980">
    <property type="entry name" value="SusD_RagB"/>
    <property type="match status" value="1"/>
</dbReference>
<dbReference type="InterPro" id="IPR011990">
    <property type="entry name" value="TPR-like_helical_dom_sf"/>
</dbReference>
<accession>A0ABS5IRY0</accession>
<evidence type="ECO:0000256" key="6">
    <source>
        <dbReference type="SAM" id="SignalP"/>
    </source>
</evidence>